<protein>
    <submittedName>
        <fullName evidence="1">Uncharacterized protein</fullName>
    </submittedName>
</protein>
<dbReference type="InterPro" id="IPR011989">
    <property type="entry name" value="ARM-like"/>
</dbReference>
<organism evidence="1 2">
    <name type="scientific">Brassica cretica</name>
    <name type="common">Mustard</name>
    <dbReference type="NCBI Taxonomy" id="69181"/>
    <lineage>
        <taxon>Eukaryota</taxon>
        <taxon>Viridiplantae</taxon>
        <taxon>Streptophyta</taxon>
        <taxon>Embryophyta</taxon>
        <taxon>Tracheophyta</taxon>
        <taxon>Spermatophyta</taxon>
        <taxon>Magnoliopsida</taxon>
        <taxon>eudicotyledons</taxon>
        <taxon>Gunneridae</taxon>
        <taxon>Pentapetalae</taxon>
        <taxon>rosids</taxon>
        <taxon>malvids</taxon>
        <taxon>Brassicales</taxon>
        <taxon>Brassicaceae</taxon>
        <taxon>Brassiceae</taxon>
        <taxon>Brassica</taxon>
    </lineage>
</organism>
<dbReference type="Gene3D" id="1.25.10.10">
    <property type="entry name" value="Leucine-rich Repeat Variant"/>
    <property type="match status" value="1"/>
</dbReference>
<dbReference type="GO" id="GO:0012507">
    <property type="term" value="C:ER to Golgi transport vesicle membrane"/>
    <property type="evidence" value="ECO:0007669"/>
    <property type="project" value="TreeGrafter"/>
</dbReference>
<comment type="caution">
    <text evidence="1">The sequence shown here is derived from an EMBL/GenBank/DDBJ whole genome shotgun (WGS) entry which is preliminary data.</text>
</comment>
<reference evidence="1" key="1">
    <citation type="submission" date="2019-12" db="EMBL/GenBank/DDBJ databases">
        <title>Genome sequencing and annotation of Brassica cretica.</title>
        <authorList>
            <person name="Studholme D.J."/>
            <person name="Sarris P."/>
        </authorList>
    </citation>
    <scope>NUCLEOTIDE SEQUENCE</scope>
    <source>
        <strain evidence="1">PFS-109/04</strain>
        <tissue evidence="1">Leaf</tissue>
    </source>
</reference>
<dbReference type="PANTHER" id="PTHR10013:SF0">
    <property type="entry name" value="GENERAL VESICULAR TRANSPORT FACTOR P115"/>
    <property type="match status" value="1"/>
</dbReference>
<evidence type="ECO:0000313" key="1">
    <source>
        <dbReference type="EMBL" id="KAF3584605.1"/>
    </source>
</evidence>
<dbReference type="GO" id="GO:0005795">
    <property type="term" value="C:Golgi stack"/>
    <property type="evidence" value="ECO:0007669"/>
    <property type="project" value="TreeGrafter"/>
</dbReference>
<proteinExistence type="predicted"/>
<dbReference type="GO" id="GO:0006886">
    <property type="term" value="P:intracellular protein transport"/>
    <property type="evidence" value="ECO:0007669"/>
    <property type="project" value="TreeGrafter"/>
</dbReference>
<dbReference type="GO" id="GO:0048211">
    <property type="term" value="P:Golgi vesicle docking"/>
    <property type="evidence" value="ECO:0007669"/>
    <property type="project" value="TreeGrafter"/>
</dbReference>
<sequence length="104" mass="11543">MVVETLLLGALTLIDHARSKKTQVHAAPMNSDLLSREADNITLLLRGRRFLCSILHSPALLMNSQNRLHEAILTTPRGITRLMDMLMDREVTVSAVGHENVDSS</sequence>
<dbReference type="Proteomes" id="UP000712600">
    <property type="component" value="Unassembled WGS sequence"/>
</dbReference>
<dbReference type="EMBL" id="QGKX02000088">
    <property type="protein sequence ID" value="KAF3584605.1"/>
    <property type="molecule type" value="Genomic_DNA"/>
</dbReference>
<dbReference type="InterPro" id="IPR024095">
    <property type="entry name" value="Vesicle_P115"/>
</dbReference>
<evidence type="ECO:0000313" key="2">
    <source>
        <dbReference type="Proteomes" id="UP000712600"/>
    </source>
</evidence>
<gene>
    <name evidence="1" type="ORF">F2Q69_00026414</name>
</gene>
<name>A0A8S9RTI3_BRACR</name>
<dbReference type="AlphaFoldDB" id="A0A8S9RTI3"/>
<dbReference type="PANTHER" id="PTHR10013">
    <property type="entry name" value="GENERAL VESICULAR TRANSPORT FACTOR P115"/>
    <property type="match status" value="1"/>
</dbReference>
<dbReference type="GO" id="GO:0006888">
    <property type="term" value="P:endoplasmic reticulum to Golgi vesicle-mediated transport"/>
    <property type="evidence" value="ECO:0007669"/>
    <property type="project" value="TreeGrafter"/>
</dbReference>
<accession>A0A8S9RTI3</accession>
<dbReference type="GO" id="GO:0061025">
    <property type="term" value="P:membrane fusion"/>
    <property type="evidence" value="ECO:0007669"/>
    <property type="project" value="TreeGrafter"/>
</dbReference>
<dbReference type="GO" id="GO:0005783">
    <property type="term" value="C:endoplasmic reticulum"/>
    <property type="evidence" value="ECO:0007669"/>
    <property type="project" value="TreeGrafter"/>
</dbReference>